<dbReference type="GO" id="GO:0009424">
    <property type="term" value="C:bacterial-type flagellum hook"/>
    <property type="evidence" value="ECO:0007669"/>
    <property type="project" value="UniProtKB-UniRule"/>
</dbReference>
<gene>
    <name evidence="8" type="ORF">HNP49_001218</name>
</gene>
<evidence type="ECO:0000256" key="3">
    <source>
        <dbReference type="ARBA" id="ARBA00023054"/>
    </source>
</evidence>
<dbReference type="InterPro" id="IPR010809">
    <property type="entry name" value="FliD_C"/>
</dbReference>
<keyword evidence="5" id="KW-0964">Secreted</keyword>
<keyword evidence="9" id="KW-1185">Reference proteome</keyword>
<feature type="domain" description="Flagellar hook-associated protein 2 N-terminal" evidence="6">
    <location>
        <begin position="9"/>
        <end position="105"/>
    </location>
</feature>
<comment type="function">
    <text evidence="5">Required for morphogenesis and for the elongation of the flagellar filament by facilitating polymerization of the flagellin monomers at the tip of growing filament. Forms a capping structure, which prevents flagellin subunits (transported through the central channel of the flagellum) from leaking out without polymerization at the distal end.</text>
</comment>
<dbReference type="RefSeq" id="WP_184681543.1">
    <property type="nucleotide sequence ID" value="NZ_JACHLL010000002.1"/>
</dbReference>
<keyword evidence="3" id="KW-0175">Coiled coil</keyword>
<dbReference type="GO" id="GO:0009421">
    <property type="term" value="C:bacterial-type flagellum filament cap"/>
    <property type="evidence" value="ECO:0007669"/>
    <property type="project" value="InterPro"/>
</dbReference>
<dbReference type="Pfam" id="PF07195">
    <property type="entry name" value="FliD_C"/>
    <property type="match status" value="1"/>
</dbReference>
<evidence type="ECO:0000256" key="1">
    <source>
        <dbReference type="ARBA" id="ARBA00009764"/>
    </source>
</evidence>
<evidence type="ECO:0000259" key="7">
    <source>
        <dbReference type="Pfam" id="PF07195"/>
    </source>
</evidence>
<dbReference type="GO" id="GO:0005576">
    <property type="term" value="C:extracellular region"/>
    <property type="evidence" value="ECO:0007669"/>
    <property type="project" value="UniProtKB-SubCell"/>
</dbReference>
<evidence type="ECO:0000256" key="5">
    <source>
        <dbReference type="RuleBase" id="RU362066"/>
    </source>
</evidence>
<comment type="subcellular location">
    <subcellularLocation>
        <location evidence="5">Secreted</location>
    </subcellularLocation>
    <subcellularLocation>
        <location evidence="5">Bacterial flagellum</location>
    </subcellularLocation>
</comment>
<dbReference type="InterPro" id="IPR010810">
    <property type="entry name" value="Flagellin_hook_IN_motif"/>
</dbReference>
<dbReference type="Pfam" id="PF07196">
    <property type="entry name" value="Flagellin_IN"/>
    <property type="match status" value="1"/>
</dbReference>
<comment type="similarity">
    <text evidence="1 5">Belongs to the FliD family.</text>
</comment>
<dbReference type="PANTHER" id="PTHR30288">
    <property type="entry name" value="FLAGELLAR CAP/ASSEMBLY PROTEIN FLID"/>
    <property type="match status" value="1"/>
</dbReference>
<dbReference type="Pfam" id="PF02465">
    <property type="entry name" value="FliD_N"/>
    <property type="match status" value="1"/>
</dbReference>
<name>A0A7X0ETZ5_9PSED</name>
<comment type="subunit">
    <text evidence="2 5">Homopentamer.</text>
</comment>
<dbReference type="Proteomes" id="UP000557193">
    <property type="component" value="Unassembled WGS sequence"/>
</dbReference>
<keyword evidence="8" id="KW-0282">Flagellum</keyword>
<dbReference type="InterPro" id="IPR040026">
    <property type="entry name" value="FliD"/>
</dbReference>
<feature type="domain" description="Flagellar hook-associated protein 2 C-terminal" evidence="7">
    <location>
        <begin position="326"/>
        <end position="556"/>
    </location>
</feature>
<accession>A0A7X0ETZ5</accession>
<dbReference type="EMBL" id="JACHLL010000002">
    <property type="protein sequence ID" value="MBB6341061.1"/>
    <property type="molecule type" value="Genomic_DNA"/>
</dbReference>
<sequence>MAGVTGIGSGIDISSIVKALVDAERAPKESQLDRLEQSTTSRISAIGTLRSVVGELSSTLQSLNKLSAFQKQTLVSSNTSILTASSSSTLTAGQFSLQVQQLASSSKVALQSVSGGTAATFGSGELTVSAGTSSITVDVTAANNSLSGIRDAINTAGQSKGISASIVTDASGSRLVLNSTKTGAGNDIQVSVTQDGVTAGSNALSSLAFSKGTGTAQLPALSAGAAATFKTGSLSIVSGAANLNVAVNDGDSLTTVRDAINTSGAGQGISARIETVSSGARLVIESSNSESLTITASDAGTGTLGDNSLTLLNPAADAGGRTVSEAKSALFSVDGLSVTKDSNTVSDVISGVTLNLVAAQSASDIADGKSITVSIGQDKGSVRANLQKFVDSYNKLVQSSSEMTAVVQVGEGKAPVTGPLLGDTSIRNLMSGLRKEMTQLGTDLDIRSLAQLGITTQKDGKLALDATKLDAALSSNYDKVADFLGGEGGLMSRMQKVVEPYSQSSGILDQRQKGLQSTLTSVDKQREALELRITKVQERLLAQYNAMDQLVGRLQKTSESLASQLASLPGLVKKDS</sequence>
<keyword evidence="4 5" id="KW-0975">Bacterial flagellum</keyword>
<dbReference type="GO" id="GO:0071973">
    <property type="term" value="P:bacterial-type flagellum-dependent cell motility"/>
    <property type="evidence" value="ECO:0007669"/>
    <property type="project" value="TreeGrafter"/>
</dbReference>
<dbReference type="InterPro" id="IPR003481">
    <property type="entry name" value="FliD_N"/>
</dbReference>
<proteinExistence type="inferred from homology"/>
<dbReference type="GO" id="GO:0007155">
    <property type="term" value="P:cell adhesion"/>
    <property type="evidence" value="ECO:0007669"/>
    <property type="project" value="InterPro"/>
</dbReference>
<keyword evidence="8" id="KW-0966">Cell projection</keyword>
<dbReference type="PANTHER" id="PTHR30288:SF0">
    <property type="entry name" value="FLAGELLAR HOOK-ASSOCIATED PROTEIN 2"/>
    <property type="match status" value="1"/>
</dbReference>
<evidence type="ECO:0000313" key="9">
    <source>
        <dbReference type="Proteomes" id="UP000557193"/>
    </source>
</evidence>
<reference evidence="8 9" key="1">
    <citation type="submission" date="2020-08" db="EMBL/GenBank/DDBJ databases">
        <title>Functional genomics of gut bacteria from endangered species of beetles.</title>
        <authorList>
            <person name="Carlos-Shanley C."/>
        </authorList>
    </citation>
    <scope>NUCLEOTIDE SEQUENCE [LARGE SCALE GENOMIC DNA]</scope>
    <source>
        <strain evidence="8 9">S00202</strain>
    </source>
</reference>
<protein>
    <recommendedName>
        <fullName evidence="5">Flagellar hook-associated protein 2</fullName>
        <shortName evidence="5">HAP2</shortName>
    </recommendedName>
    <alternativeName>
        <fullName evidence="5">Flagellar cap protein</fullName>
    </alternativeName>
</protein>
<organism evidence="8 9">
    <name type="scientific">Pseudomonas fluvialis</name>
    <dbReference type="NCBI Taxonomy" id="1793966"/>
    <lineage>
        <taxon>Bacteria</taxon>
        <taxon>Pseudomonadati</taxon>
        <taxon>Pseudomonadota</taxon>
        <taxon>Gammaproteobacteria</taxon>
        <taxon>Pseudomonadales</taxon>
        <taxon>Pseudomonadaceae</taxon>
        <taxon>Pseudomonas</taxon>
    </lineage>
</organism>
<evidence type="ECO:0000256" key="4">
    <source>
        <dbReference type="ARBA" id="ARBA00023143"/>
    </source>
</evidence>
<comment type="caution">
    <text evidence="8">The sequence shown here is derived from an EMBL/GenBank/DDBJ whole genome shotgun (WGS) entry which is preliminary data.</text>
</comment>
<dbReference type="AlphaFoldDB" id="A0A7X0ETZ5"/>
<evidence type="ECO:0000256" key="2">
    <source>
        <dbReference type="ARBA" id="ARBA00011255"/>
    </source>
</evidence>
<evidence type="ECO:0000313" key="8">
    <source>
        <dbReference type="EMBL" id="MBB6341061.1"/>
    </source>
</evidence>
<keyword evidence="8" id="KW-0969">Cilium</keyword>
<evidence type="ECO:0000259" key="6">
    <source>
        <dbReference type="Pfam" id="PF02465"/>
    </source>
</evidence>